<dbReference type="GO" id="GO:0006364">
    <property type="term" value="P:rRNA processing"/>
    <property type="evidence" value="ECO:0007669"/>
    <property type="project" value="UniProtKB-ARBA"/>
</dbReference>
<dbReference type="InterPro" id="IPR006145">
    <property type="entry name" value="PsdUridine_synth_RsuA/RluA"/>
</dbReference>
<sequence length="223" mass="25160">MSVLVFVAKLAAMPRPFSSNRSSNLRRSTVVRQPASRPEVTRLLCFHKPYGVLSQFTPEGKWQGLKDWIDVPGVYVAGRLDADSEGLLLLTNDGQLQARIADPRHKMEKTYWVQVEGMPDEAALQRLREGVELSDGKTLPAKARLIEPQPLMWPRNPPIRVRQNIPDCWIELIIREGRNRQVRRMTAAVGHPTLRLVRMAVGPYSIEGLEPGQWLDVLPLSGS</sequence>
<dbReference type="PROSITE" id="PS01149">
    <property type="entry name" value="PSI_RSU"/>
    <property type="match status" value="1"/>
</dbReference>
<dbReference type="GO" id="GO:0140098">
    <property type="term" value="F:catalytic activity, acting on RNA"/>
    <property type="evidence" value="ECO:0007669"/>
    <property type="project" value="UniProtKB-ARBA"/>
</dbReference>
<evidence type="ECO:0000256" key="3">
    <source>
        <dbReference type="RuleBase" id="RU003887"/>
    </source>
</evidence>
<dbReference type="GO" id="GO:0001522">
    <property type="term" value="P:pseudouridine synthesis"/>
    <property type="evidence" value="ECO:0007669"/>
    <property type="project" value="InterPro"/>
</dbReference>
<feature type="domain" description="Pseudouridine synthase RsuA/RluA-like" evidence="4">
    <location>
        <begin position="43"/>
        <end position="188"/>
    </location>
</feature>
<gene>
    <name evidence="5" type="primary">rluE</name>
    <name evidence="5" type="ORF">CTTA_1826</name>
</gene>
<dbReference type="InterPro" id="IPR050343">
    <property type="entry name" value="RsuA_PseudoU_synthase"/>
</dbReference>
<dbReference type="PANTHER" id="PTHR47683">
    <property type="entry name" value="PSEUDOURIDINE SYNTHASE FAMILY PROTEIN-RELATED"/>
    <property type="match status" value="1"/>
</dbReference>
<organism evidence="5 6">
    <name type="scientific">Comamonas testosteroni</name>
    <name type="common">Pseudomonas testosteroni</name>
    <dbReference type="NCBI Taxonomy" id="285"/>
    <lineage>
        <taxon>Bacteria</taxon>
        <taxon>Pseudomonadati</taxon>
        <taxon>Pseudomonadota</taxon>
        <taxon>Betaproteobacteria</taxon>
        <taxon>Burkholderiales</taxon>
        <taxon>Comamonadaceae</taxon>
        <taxon>Comamonas</taxon>
    </lineage>
</organism>
<name>A0A5A7MD19_COMTE</name>
<dbReference type="Gene3D" id="3.30.70.580">
    <property type="entry name" value="Pseudouridine synthase I, catalytic domain, N-terminal subdomain"/>
    <property type="match status" value="1"/>
</dbReference>
<dbReference type="EMBL" id="BKBW01000003">
    <property type="protein sequence ID" value="GEQ74821.1"/>
    <property type="molecule type" value="Genomic_DNA"/>
</dbReference>
<dbReference type="GO" id="GO:0009982">
    <property type="term" value="F:pseudouridine synthase activity"/>
    <property type="evidence" value="ECO:0007669"/>
    <property type="project" value="InterPro"/>
</dbReference>
<protein>
    <recommendedName>
        <fullName evidence="3">Pseudouridine synthase</fullName>
        <ecNumber evidence="3">5.4.99.-</ecNumber>
    </recommendedName>
</protein>
<dbReference type="InterPro" id="IPR020103">
    <property type="entry name" value="PsdUridine_synth_cat_dom_sf"/>
</dbReference>
<dbReference type="InterPro" id="IPR000748">
    <property type="entry name" value="PsdUridine_synth_RsuA/RluB/E/F"/>
</dbReference>
<comment type="similarity">
    <text evidence="1 3">Belongs to the pseudouridine synthase RsuA family.</text>
</comment>
<reference evidence="5 6" key="1">
    <citation type="journal article" date="2019" name="Microbiol. Resour. Announc.">
        <title>Draft Genome Sequence of Comamonas testosteroni TA441, a Bacterium That Has a Cryptic Phenol Degradation Gene Cluster.</title>
        <authorList>
            <person name="Arai H."/>
            <person name="Ishii M."/>
        </authorList>
    </citation>
    <scope>NUCLEOTIDE SEQUENCE [LARGE SCALE GENOMIC DNA]</scope>
    <source>
        <strain evidence="5 6">TA441</strain>
    </source>
</reference>
<dbReference type="RefSeq" id="WP_149355242.1">
    <property type="nucleotide sequence ID" value="NZ_BKBW01000003.1"/>
</dbReference>
<dbReference type="EC" id="5.4.99.-" evidence="3"/>
<dbReference type="PANTHER" id="PTHR47683:SF2">
    <property type="entry name" value="RNA-BINDING S4 DOMAIN-CONTAINING PROTEIN"/>
    <property type="match status" value="1"/>
</dbReference>
<dbReference type="NCBIfam" id="TIGR00093">
    <property type="entry name" value="pseudouridine synthase"/>
    <property type="match status" value="1"/>
</dbReference>
<dbReference type="GO" id="GO:0003723">
    <property type="term" value="F:RNA binding"/>
    <property type="evidence" value="ECO:0007669"/>
    <property type="project" value="InterPro"/>
</dbReference>
<dbReference type="Gene3D" id="3.30.70.1560">
    <property type="entry name" value="Alpha-L RNA-binding motif"/>
    <property type="match status" value="1"/>
</dbReference>
<dbReference type="Pfam" id="PF00849">
    <property type="entry name" value="PseudoU_synth_2"/>
    <property type="match status" value="1"/>
</dbReference>
<proteinExistence type="inferred from homology"/>
<evidence type="ECO:0000313" key="6">
    <source>
        <dbReference type="Proteomes" id="UP000323105"/>
    </source>
</evidence>
<dbReference type="InterPro" id="IPR042092">
    <property type="entry name" value="PsdUridine_s_RsuA/RluB/E/F_cat"/>
</dbReference>
<dbReference type="InterPro" id="IPR018496">
    <property type="entry name" value="PsdUridine_synth_RsuA/RluB_CS"/>
</dbReference>
<dbReference type="SUPFAM" id="SSF55120">
    <property type="entry name" value="Pseudouridine synthase"/>
    <property type="match status" value="1"/>
</dbReference>
<evidence type="ECO:0000256" key="2">
    <source>
        <dbReference type="ARBA" id="ARBA00023235"/>
    </source>
</evidence>
<keyword evidence="2 3" id="KW-0413">Isomerase</keyword>
<dbReference type="InterPro" id="IPR020094">
    <property type="entry name" value="TruA/RsuA/RluB/E/F_N"/>
</dbReference>
<evidence type="ECO:0000259" key="4">
    <source>
        <dbReference type="Pfam" id="PF00849"/>
    </source>
</evidence>
<dbReference type="Proteomes" id="UP000323105">
    <property type="component" value="Unassembled WGS sequence"/>
</dbReference>
<accession>A0A5A7MD19</accession>
<comment type="caution">
    <text evidence="5">The sequence shown here is derived from an EMBL/GenBank/DDBJ whole genome shotgun (WGS) entry which is preliminary data.</text>
</comment>
<evidence type="ECO:0000256" key="1">
    <source>
        <dbReference type="ARBA" id="ARBA00008348"/>
    </source>
</evidence>
<evidence type="ECO:0000313" key="5">
    <source>
        <dbReference type="EMBL" id="GEQ74821.1"/>
    </source>
</evidence>
<dbReference type="AlphaFoldDB" id="A0A5A7MD19"/>